<proteinExistence type="predicted"/>
<dbReference type="RefSeq" id="WP_073305391.1">
    <property type="nucleotide sequence ID" value="NZ_FRAW01000027.1"/>
</dbReference>
<protein>
    <recommendedName>
        <fullName evidence="3">N-acetyltransferase domain-containing protein</fullName>
    </recommendedName>
</protein>
<dbReference type="EMBL" id="FRAW01000027">
    <property type="protein sequence ID" value="SHK97499.1"/>
    <property type="molecule type" value="Genomic_DNA"/>
</dbReference>
<evidence type="ECO:0000313" key="2">
    <source>
        <dbReference type="Proteomes" id="UP000184275"/>
    </source>
</evidence>
<dbReference type="AlphaFoldDB" id="A0A1M6WVA0"/>
<evidence type="ECO:0008006" key="3">
    <source>
        <dbReference type="Google" id="ProtNLM"/>
    </source>
</evidence>
<evidence type="ECO:0000313" key="1">
    <source>
        <dbReference type="EMBL" id="SHK97499.1"/>
    </source>
</evidence>
<name>A0A1M6WVA0_9BACT</name>
<reference evidence="2" key="1">
    <citation type="submission" date="2016-11" db="EMBL/GenBank/DDBJ databases">
        <authorList>
            <person name="Varghese N."/>
            <person name="Submissions S."/>
        </authorList>
    </citation>
    <scope>NUCLEOTIDE SEQUENCE [LARGE SCALE GENOMIC DNA]</scope>
    <source>
        <strain evidence="2">UWOS</strain>
    </source>
</reference>
<dbReference type="Proteomes" id="UP000184275">
    <property type="component" value="Unassembled WGS sequence"/>
</dbReference>
<organism evidence="1 2">
    <name type="scientific">Fibrobacter intestinalis</name>
    <dbReference type="NCBI Taxonomy" id="28122"/>
    <lineage>
        <taxon>Bacteria</taxon>
        <taxon>Pseudomonadati</taxon>
        <taxon>Fibrobacterota</taxon>
        <taxon>Fibrobacteria</taxon>
        <taxon>Fibrobacterales</taxon>
        <taxon>Fibrobacteraceae</taxon>
        <taxon>Fibrobacter</taxon>
    </lineage>
</organism>
<accession>A0A1M6WVA0</accession>
<gene>
    <name evidence="1" type="ORF">SAMN05720469_12715</name>
</gene>
<sequence>MEIDIQIDSLTNCLVCRETGEQLDTEFRLVLKTISKKDAVALQRKGWKFDWSIPHQHDYEVYELLLKDDTQVQGMIALKHIRDQFYTHVDIVEAAPENIGHLGKYKGVGAHLFAIACKLSWDVGNEGYVQFTAKTNLVEHYRETLGARNIDSQKMFIDSYGALKLIKTYFPEEA</sequence>
<keyword evidence="2" id="KW-1185">Reference proteome</keyword>